<dbReference type="InterPro" id="IPR052544">
    <property type="entry name" value="Bacteriocin_Proc_Enz"/>
</dbReference>
<proteinExistence type="predicted"/>
<dbReference type="Pfam" id="PF00881">
    <property type="entry name" value="Nitroreductase"/>
    <property type="match status" value="1"/>
</dbReference>
<feature type="chain" id="PRO_5021475469" evidence="1">
    <location>
        <begin position="18"/>
        <end position="211"/>
    </location>
</feature>
<feature type="domain" description="Nitroreductase" evidence="2">
    <location>
        <begin position="43"/>
        <end position="203"/>
    </location>
</feature>
<keyword evidence="4" id="KW-1185">Reference proteome</keyword>
<evidence type="ECO:0000313" key="4">
    <source>
        <dbReference type="Proteomes" id="UP000297861"/>
    </source>
</evidence>
<organism evidence="3 4">
    <name type="scientific">Dysgonomonas capnocytophagoides</name>
    <dbReference type="NCBI Taxonomy" id="45254"/>
    <lineage>
        <taxon>Bacteria</taxon>
        <taxon>Pseudomonadati</taxon>
        <taxon>Bacteroidota</taxon>
        <taxon>Bacteroidia</taxon>
        <taxon>Bacteroidales</taxon>
        <taxon>Dysgonomonadaceae</taxon>
        <taxon>Dysgonomonas</taxon>
    </lineage>
</organism>
<accession>A0A4Y8L951</accession>
<evidence type="ECO:0000313" key="3">
    <source>
        <dbReference type="EMBL" id="TFD98684.1"/>
    </source>
</evidence>
<dbReference type="PANTHER" id="PTHR43745:SF2">
    <property type="entry name" value="NITROREDUCTASE MJ1384-RELATED"/>
    <property type="match status" value="1"/>
</dbReference>
<reference evidence="3 4" key="1">
    <citation type="submission" date="2019-03" db="EMBL/GenBank/DDBJ databases">
        <title>San Antonio Military Medical Center submission to MRSN (WRAIR), pending publication.</title>
        <authorList>
            <person name="Blyth D.M."/>
            <person name="Mccarthy S.L."/>
            <person name="Schall S.E."/>
            <person name="Stam J.A."/>
            <person name="Ong A.C."/>
            <person name="Mcgann P.T."/>
        </authorList>
    </citation>
    <scope>NUCLEOTIDE SEQUENCE [LARGE SCALE GENOMIC DNA]</scope>
    <source>
        <strain evidence="3 4">MRSN571793</strain>
    </source>
</reference>
<dbReference type="EMBL" id="SOML01000001">
    <property type="protein sequence ID" value="TFD98684.1"/>
    <property type="molecule type" value="Genomic_DNA"/>
</dbReference>
<keyword evidence="1" id="KW-0732">Signal</keyword>
<dbReference type="SUPFAM" id="SSF55469">
    <property type="entry name" value="FMN-dependent nitroreductase-like"/>
    <property type="match status" value="1"/>
</dbReference>
<comment type="caution">
    <text evidence="3">The sequence shown here is derived from an EMBL/GenBank/DDBJ whole genome shotgun (WGS) entry which is preliminary data.</text>
</comment>
<evidence type="ECO:0000259" key="2">
    <source>
        <dbReference type="Pfam" id="PF00881"/>
    </source>
</evidence>
<dbReference type="RefSeq" id="WP_134435217.1">
    <property type="nucleotide sequence ID" value="NZ_JBEBQM010000005.1"/>
</dbReference>
<dbReference type="InterPro" id="IPR029479">
    <property type="entry name" value="Nitroreductase"/>
</dbReference>
<evidence type="ECO:0000256" key="1">
    <source>
        <dbReference type="SAM" id="SignalP"/>
    </source>
</evidence>
<dbReference type="OrthoDB" id="9802775at2"/>
<dbReference type="Proteomes" id="UP000297861">
    <property type="component" value="Unassembled WGS sequence"/>
</dbReference>
<feature type="signal peptide" evidence="1">
    <location>
        <begin position="1"/>
        <end position="17"/>
    </location>
</feature>
<dbReference type="CDD" id="cd02142">
    <property type="entry name" value="McbC_SagB-like_oxidoreductase"/>
    <property type="match status" value="1"/>
</dbReference>
<name>A0A4Y8L951_9BACT</name>
<dbReference type="STRING" id="1121485.GCA_000426485_00955"/>
<dbReference type="GO" id="GO:0016491">
    <property type="term" value="F:oxidoreductase activity"/>
    <property type="evidence" value="ECO:0007669"/>
    <property type="project" value="InterPro"/>
</dbReference>
<sequence>MKHLLVVICLFSCGLFAYSQQEVINLPAPVKSGGKPLMDVLSERKSYHGGFVDKDLDNQSLSNLLWAAYGFNRAEKRTVPSASNAQEFDIYVLLRDGAYIYDAKANTLKLVVAGSLKEHLAMDRQPYVKDVALHLVYVANLDKSKAGRDGVLLDTGYISQNVYLYCTSAGLGTVARASFSRKNLPVALKLTDKQEITLVQAVGPVDPAYAD</sequence>
<dbReference type="AlphaFoldDB" id="A0A4Y8L951"/>
<dbReference type="PANTHER" id="PTHR43745">
    <property type="entry name" value="NITROREDUCTASE MJ1384-RELATED"/>
    <property type="match status" value="1"/>
</dbReference>
<protein>
    <submittedName>
        <fullName evidence="3">SagB/ThcOx family dehydrogenase</fullName>
    </submittedName>
</protein>
<dbReference type="InterPro" id="IPR000415">
    <property type="entry name" value="Nitroreductase-like"/>
</dbReference>
<gene>
    <name evidence="3" type="ORF">E2605_00945</name>
</gene>
<dbReference type="Gene3D" id="3.40.109.10">
    <property type="entry name" value="NADH Oxidase"/>
    <property type="match status" value="1"/>
</dbReference>